<accession>A0A1B7MP90</accession>
<feature type="domain" description="DUF6699" evidence="1">
    <location>
        <begin position="99"/>
        <end position="222"/>
    </location>
</feature>
<protein>
    <recommendedName>
        <fullName evidence="1">DUF6699 domain-containing protein</fullName>
    </recommendedName>
</protein>
<keyword evidence="3" id="KW-1185">Reference proteome</keyword>
<dbReference type="AlphaFoldDB" id="A0A1B7MP90"/>
<dbReference type="EMBL" id="KV448614">
    <property type="protein sequence ID" value="OAX34420.1"/>
    <property type="molecule type" value="Genomic_DNA"/>
</dbReference>
<reference evidence="2 3" key="1">
    <citation type="submission" date="2016-06" db="EMBL/GenBank/DDBJ databases">
        <title>Comparative genomics of the ectomycorrhizal sister species Rhizopogon vinicolor and Rhizopogon vesiculosus (Basidiomycota: Boletales) reveals a divergence of the mating type B locus.</title>
        <authorList>
            <consortium name="DOE Joint Genome Institute"/>
            <person name="Mujic A.B."/>
            <person name="Kuo A."/>
            <person name="Tritt A."/>
            <person name="Lipzen A."/>
            <person name="Chen C."/>
            <person name="Johnson J."/>
            <person name="Sharma A."/>
            <person name="Barry K."/>
            <person name="Grigoriev I.V."/>
            <person name="Spatafora J.W."/>
        </authorList>
    </citation>
    <scope>NUCLEOTIDE SEQUENCE [LARGE SCALE GENOMIC DNA]</scope>
    <source>
        <strain evidence="2 3">AM-OR11-026</strain>
    </source>
</reference>
<dbReference type="Pfam" id="PF20415">
    <property type="entry name" value="DUF6699"/>
    <property type="match status" value="1"/>
</dbReference>
<evidence type="ECO:0000313" key="2">
    <source>
        <dbReference type="EMBL" id="OAX34420.1"/>
    </source>
</evidence>
<sequence length="234" mass="26327">MHYRISSSDSSHSHKTWAEHSAQDFYGHSSPSPPTPNAPHIHTVSLPVSITNAPHLHTVLLPHPYAASHQSPVSYQHSSTSHPSLMVLHPLLSRGPNLMFNVTRDLAYVQLRPDCLPTMLQEPAVHPPVFHMTIAIFELHTWSIEVMNPRCITVHDVLLRIREQLNRSAAAHEMRNPSHAVAMDSFRARCRADPREHAQGVKRVDFLGPKVFFNGLTRARDGSDSWDLHFSHGV</sequence>
<evidence type="ECO:0000259" key="1">
    <source>
        <dbReference type="Pfam" id="PF20415"/>
    </source>
</evidence>
<dbReference type="Proteomes" id="UP000092154">
    <property type="component" value="Unassembled WGS sequence"/>
</dbReference>
<dbReference type="OrthoDB" id="3265169at2759"/>
<gene>
    <name evidence="2" type="ORF">K503DRAFT_859221</name>
</gene>
<proteinExistence type="predicted"/>
<dbReference type="InParanoid" id="A0A1B7MP90"/>
<name>A0A1B7MP90_9AGAM</name>
<dbReference type="InterPro" id="IPR046522">
    <property type="entry name" value="DUF6699"/>
</dbReference>
<organism evidence="2 3">
    <name type="scientific">Rhizopogon vinicolor AM-OR11-026</name>
    <dbReference type="NCBI Taxonomy" id="1314800"/>
    <lineage>
        <taxon>Eukaryota</taxon>
        <taxon>Fungi</taxon>
        <taxon>Dikarya</taxon>
        <taxon>Basidiomycota</taxon>
        <taxon>Agaricomycotina</taxon>
        <taxon>Agaricomycetes</taxon>
        <taxon>Agaricomycetidae</taxon>
        <taxon>Boletales</taxon>
        <taxon>Suillineae</taxon>
        <taxon>Rhizopogonaceae</taxon>
        <taxon>Rhizopogon</taxon>
    </lineage>
</organism>
<evidence type="ECO:0000313" key="3">
    <source>
        <dbReference type="Proteomes" id="UP000092154"/>
    </source>
</evidence>